<evidence type="ECO:0000256" key="1">
    <source>
        <dbReference type="SAM" id="Phobius"/>
    </source>
</evidence>
<name>L0WFK9_9GAMM</name>
<dbReference type="STRING" id="1177179.A11A3_07293"/>
<feature type="transmembrane region" description="Helical" evidence="1">
    <location>
        <begin position="98"/>
        <end position="119"/>
    </location>
</feature>
<keyword evidence="3" id="KW-1185">Reference proteome</keyword>
<accession>L0WFK9</accession>
<keyword evidence="1" id="KW-1133">Transmembrane helix</keyword>
<protein>
    <submittedName>
        <fullName evidence="2">Uncharacterized protein</fullName>
    </submittedName>
</protein>
<dbReference type="EMBL" id="AMRJ01000009">
    <property type="protein sequence ID" value="EKF74605.1"/>
    <property type="molecule type" value="Genomic_DNA"/>
</dbReference>
<dbReference type="PATRIC" id="fig|1177179.3.peg.1465"/>
<keyword evidence="1" id="KW-0812">Transmembrane</keyword>
<comment type="caution">
    <text evidence="2">The sequence shown here is derived from an EMBL/GenBank/DDBJ whole genome shotgun (WGS) entry which is preliminary data.</text>
</comment>
<evidence type="ECO:0000313" key="3">
    <source>
        <dbReference type="Proteomes" id="UP000010164"/>
    </source>
</evidence>
<keyword evidence="1" id="KW-0472">Membrane</keyword>
<dbReference type="AlphaFoldDB" id="L0WFK9"/>
<evidence type="ECO:0000313" key="2">
    <source>
        <dbReference type="EMBL" id="EKF74605.1"/>
    </source>
</evidence>
<organism evidence="2 3">
    <name type="scientific">Alcanivorax hongdengensis A-11-3</name>
    <dbReference type="NCBI Taxonomy" id="1177179"/>
    <lineage>
        <taxon>Bacteria</taxon>
        <taxon>Pseudomonadati</taxon>
        <taxon>Pseudomonadota</taxon>
        <taxon>Gammaproteobacteria</taxon>
        <taxon>Oceanospirillales</taxon>
        <taxon>Alcanivoracaceae</taxon>
        <taxon>Alcanivorax</taxon>
    </lineage>
</organism>
<proteinExistence type="predicted"/>
<reference evidence="2 3" key="1">
    <citation type="journal article" date="2012" name="J. Bacteriol.">
        <title>Genome Sequence of the Alkane-Degrading Bacterium Alcanivorax hongdengensis Type Strain A-11-3.</title>
        <authorList>
            <person name="Lai Q."/>
            <person name="Shao Z."/>
        </authorList>
    </citation>
    <scope>NUCLEOTIDE SEQUENCE [LARGE SCALE GENOMIC DNA]</scope>
    <source>
        <strain evidence="2 3">A-11-3</strain>
    </source>
</reference>
<sequence>MLSVLCALCGENRFDAGSGAPNKTDTEKTTTQTGQFMDDFLEAIIRGFGRALGYLLLNLLFECVFYYLGWPVVKVLTLGRYPSASHQQGWKTGNHQGMWVSGVGLLVFVLAGMLAFHLAGF</sequence>
<feature type="transmembrane region" description="Helical" evidence="1">
    <location>
        <begin position="51"/>
        <end position="70"/>
    </location>
</feature>
<gene>
    <name evidence="2" type="ORF">A11A3_07293</name>
</gene>
<dbReference type="Proteomes" id="UP000010164">
    <property type="component" value="Unassembled WGS sequence"/>
</dbReference>